<proteinExistence type="predicted"/>
<gene>
    <name evidence="1" type="ORF">ASEP1449_LOCUS8860</name>
</gene>
<dbReference type="AlphaFoldDB" id="A0A7S2XMH8"/>
<sequence>MIWKVLFLHELKWLMHGPTAASFVNHIFSLLPKEIEETNPSLFSTILDCVLYQTEIAVFDYNLVIQNASTIAIAAIQNVLEASGSNVLTEDALASFYQSIEAATRMKTDSVEVQGVRLVLCSAFSVNNTGGCLSSAVKVMLGSCLAKRPSSEPALEDTLIIKYAPILHQKCRMTSTSRGSPVSVMPIGQ</sequence>
<reference evidence="1" key="1">
    <citation type="submission" date="2021-01" db="EMBL/GenBank/DDBJ databases">
        <authorList>
            <person name="Corre E."/>
            <person name="Pelletier E."/>
            <person name="Niang G."/>
            <person name="Scheremetjew M."/>
            <person name="Finn R."/>
            <person name="Kale V."/>
            <person name="Holt S."/>
            <person name="Cochrane G."/>
            <person name="Meng A."/>
            <person name="Brown T."/>
            <person name="Cohen L."/>
        </authorList>
    </citation>
    <scope>NUCLEOTIDE SEQUENCE</scope>
    <source>
        <strain evidence="1">CCMP2084</strain>
    </source>
</reference>
<dbReference type="Gene3D" id="1.10.472.10">
    <property type="entry name" value="Cyclin-like"/>
    <property type="match status" value="1"/>
</dbReference>
<dbReference type="EMBL" id="HBHQ01013329">
    <property type="protein sequence ID" value="CAD9817028.1"/>
    <property type="molecule type" value="Transcribed_RNA"/>
</dbReference>
<name>A0A7S2XMH8_9STRA</name>
<accession>A0A7S2XMH8</accession>
<evidence type="ECO:0000313" key="1">
    <source>
        <dbReference type="EMBL" id="CAD9817028.1"/>
    </source>
</evidence>
<organism evidence="1">
    <name type="scientific">Attheya septentrionalis</name>
    <dbReference type="NCBI Taxonomy" id="420275"/>
    <lineage>
        <taxon>Eukaryota</taxon>
        <taxon>Sar</taxon>
        <taxon>Stramenopiles</taxon>
        <taxon>Ochrophyta</taxon>
        <taxon>Bacillariophyta</taxon>
        <taxon>Coscinodiscophyceae</taxon>
        <taxon>Chaetocerotophycidae</taxon>
        <taxon>Chaetocerotales</taxon>
        <taxon>Attheyaceae</taxon>
        <taxon>Attheya</taxon>
    </lineage>
</organism>
<protein>
    <submittedName>
        <fullName evidence="1">Uncharacterized protein</fullName>
    </submittedName>
</protein>